<feature type="compositionally biased region" description="Basic and acidic residues" evidence="1">
    <location>
        <begin position="1"/>
        <end position="31"/>
    </location>
</feature>
<evidence type="ECO:0000313" key="5">
    <source>
        <dbReference type="Proteomes" id="UP000830729"/>
    </source>
</evidence>
<feature type="region of interest" description="Disordered" evidence="1">
    <location>
        <begin position="1"/>
        <end position="47"/>
    </location>
</feature>
<feature type="transmembrane region" description="Helical" evidence="2">
    <location>
        <begin position="82"/>
        <end position="99"/>
    </location>
</feature>
<dbReference type="GeneID" id="72187364"/>
<evidence type="ECO:0000259" key="3">
    <source>
        <dbReference type="Pfam" id="PF25939"/>
    </source>
</evidence>
<accession>A0A8U0I185</accession>
<feature type="domain" description="DUF7982" evidence="3">
    <location>
        <begin position="50"/>
        <end position="317"/>
    </location>
</feature>
<geneLocation type="plasmid" evidence="4 5">
    <name>unnamed1</name>
</geneLocation>
<proteinExistence type="predicted"/>
<dbReference type="Proteomes" id="UP000830729">
    <property type="component" value="Plasmid unnamed1"/>
</dbReference>
<evidence type="ECO:0000256" key="2">
    <source>
        <dbReference type="SAM" id="Phobius"/>
    </source>
</evidence>
<dbReference type="Pfam" id="PF25939">
    <property type="entry name" value="DUF7982"/>
    <property type="match status" value="1"/>
</dbReference>
<organism evidence="4 5">
    <name type="scientific">Halorussus limi</name>
    <dbReference type="NCBI Taxonomy" id="2938695"/>
    <lineage>
        <taxon>Archaea</taxon>
        <taxon>Methanobacteriati</taxon>
        <taxon>Methanobacteriota</taxon>
        <taxon>Stenosarchaea group</taxon>
        <taxon>Halobacteria</taxon>
        <taxon>Halobacteriales</taxon>
        <taxon>Haladaptataceae</taxon>
        <taxon>Halorussus</taxon>
    </lineage>
</organism>
<dbReference type="AlphaFoldDB" id="A0A8U0I185"/>
<keyword evidence="2" id="KW-0812">Transmembrane</keyword>
<name>A0A8U0I185_9EURY</name>
<protein>
    <recommendedName>
        <fullName evidence="3">DUF7982 domain-containing protein</fullName>
    </recommendedName>
</protein>
<reference evidence="4 5" key="1">
    <citation type="submission" date="2022-04" db="EMBL/GenBank/DDBJ databases">
        <title>Diverse halophilic archaea isolated from saline environments.</title>
        <authorList>
            <person name="Cui H.-L."/>
        </authorList>
    </citation>
    <scope>NUCLEOTIDE SEQUENCE [LARGE SCALE GENOMIC DNA]</scope>
    <source>
        <strain evidence="4 5">XZYJT49</strain>
        <plasmid evidence="4 5">unnamed1</plasmid>
    </source>
</reference>
<gene>
    <name evidence="4" type="ORF">M0R89_19155</name>
</gene>
<keyword evidence="2" id="KW-1133">Transmembrane helix</keyword>
<keyword evidence="4" id="KW-0614">Plasmid</keyword>
<dbReference type="RefSeq" id="WP_248652684.1">
    <property type="nucleotide sequence ID" value="NZ_CP096660.1"/>
</dbReference>
<evidence type="ECO:0000256" key="1">
    <source>
        <dbReference type="SAM" id="MobiDB-lite"/>
    </source>
</evidence>
<evidence type="ECO:0000313" key="4">
    <source>
        <dbReference type="EMBL" id="UPV76651.1"/>
    </source>
</evidence>
<dbReference type="KEGG" id="halx:M0R89_19155"/>
<keyword evidence="2" id="KW-0472">Membrane</keyword>
<feature type="region of interest" description="Disordered" evidence="1">
    <location>
        <begin position="320"/>
        <end position="355"/>
    </location>
</feature>
<sequence length="355" mass="38242">MSNDGRFDRTDDAREESTDGRPGDLLGRARDDADDANGSTAETDLEERAEDLAAQVELLSEENQRLREEYVRARRSDYRRTAAGLLAVGLVAVVGALAFPSARAVLFALGGTGVFGALLTYYLTPERFIAAETGERVYRAVAATGAALVGELGLRDDRVYAPARATGDEFSNVRLFVPQRRDYAVPDPAELDSLFVVTDDERERGVSVPPTGGSLHREFESAMADELAASPVGVASQLTDALVEGLELVERAAPETDPEEGRLTVEVSESAYGPLDRFDNPVVSFLAVGLADALDAPVAVDVTETDGRADYFVTCEWDPEEARVGESEGAEDARESAEETARTENIENGREGTEE</sequence>
<keyword evidence="5" id="KW-1185">Reference proteome</keyword>
<dbReference type="EMBL" id="CP096660">
    <property type="protein sequence ID" value="UPV76651.1"/>
    <property type="molecule type" value="Genomic_DNA"/>
</dbReference>
<dbReference type="InterPro" id="IPR058288">
    <property type="entry name" value="DUF7982"/>
</dbReference>
<feature type="transmembrane region" description="Helical" evidence="2">
    <location>
        <begin position="105"/>
        <end position="123"/>
    </location>
</feature>